<name>A0A0A9AA78_ARUDO</name>
<organism evidence="1">
    <name type="scientific">Arundo donax</name>
    <name type="common">Giant reed</name>
    <name type="synonym">Donax arundinaceus</name>
    <dbReference type="NCBI Taxonomy" id="35708"/>
    <lineage>
        <taxon>Eukaryota</taxon>
        <taxon>Viridiplantae</taxon>
        <taxon>Streptophyta</taxon>
        <taxon>Embryophyta</taxon>
        <taxon>Tracheophyta</taxon>
        <taxon>Spermatophyta</taxon>
        <taxon>Magnoliopsida</taxon>
        <taxon>Liliopsida</taxon>
        <taxon>Poales</taxon>
        <taxon>Poaceae</taxon>
        <taxon>PACMAD clade</taxon>
        <taxon>Arundinoideae</taxon>
        <taxon>Arundineae</taxon>
        <taxon>Arundo</taxon>
    </lineage>
</organism>
<protein>
    <submittedName>
        <fullName evidence="1">Uncharacterized protein</fullName>
    </submittedName>
</protein>
<proteinExistence type="predicted"/>
<accession>A0A0A9AA78</accession>
<reference evidence="1" key="1">
    <citation type="submission" date="2014-09" db="EMBL/GenBank/DDBJ databases">
        <authorList>
            <person name="Magalhaes I.L.F."/>
            <person name="Oliveira U."/>
            <person name="Santos F.R."/>
            <person name="Vidigal T.H.D.A."/>
            <person name="Brescovit A.D."/>
            <person name="Santos A.J."/>
        </authorList>
    </citation>
    <scope>NUCLEOTIDE SEQUENCE</scope>
    <source>
        <tissue evidence="1">Shoot tissue taken approximately 20 cm above the soil surface</tissue>
    </source>
</reference>
<dbReference type="EMBL" id="GBRH01251990">
    <property type="protein sequence ID" value="JAD45905.1"/>
    <property type="molecule type" value="Transcribed_RNA"/>
</dbReference>
<evidence type="ECO:0000313" key="1">
    <source>
        <dbReference type="EMBL" id="JAD45905.1"/>
    </source>
</evidence>
<dbReference type="AlphaFoldDB" id="A0A0A9AA78"/>
<reference evidence="1" key="2">
    <citation type="journal article" date="2015" name="Data Brief">
        <title>Shoot transcriptome of the giant reed, Arundo donax.</title>
        <authorList>
            <person name="Barrero R.A."/>
            <person name="Guerrero F.D."/>
            <person name="Moolhuijzen P."/>
            <person name="Goolsby J.A."/>
            <person name="Tidwell J."/>
            <person name="Bellgard S.E."/>
            <person name="Bellgard M.I."/>
        </authorList>
    </citation>
    <scope>NUCLEOTIDE SEQUENCE</scope>
    <source>
        <tissue evidence="1">Shoot tissue taken approximately 20 cm above the soil surface</tissue>
    </source>
</reference>
<sequence length="20" mass="2599">MDQVKLYLLFIFLRFLFTQY</sequence>